<dbReference type="EMBL" id="BAABRO010000016">
    <property type="protein sequence ID" value="GAA5509758.1"/>
    <property type="molecule type" value="Genomic_DNA"/>
</dbReference>
<reference evidence="2 3" key="1">
    <citation type="submission" date="2024-02" db="EMBL/GenBank/DDBJ databases">
        <title>Rhodopirellula caenicola NBRC 110016.</title>
        <authorList>
            <person name="Ichikawa N."/>
            <person name="Katano-Makiyama Y."/>
            <person name="Hidaka K."/>
        </authorList>
    </citation>
    <scope>NUCLEOTIDE SEQUENCE [LARGE SCALE GENOMIC DNA]</scope>
    <source>
        <strain evidence="2 3">NBRC 110016</strain>
    </source>
</reference>
<dbReference type="Proteomes" id="UP001416858">
    <property type="component" value="Unassembled WGS sequence"/>
</dbReference>
<keyword evidence="3" id="KW-1185">Reference proteome</keyword>
<organism evidence="2 3">
    <name type="scientific">Novipirellula caenicola</name>
    <dbReference type="NCBI Taxonomy" id="1536901"/>
    <lineage>
        <taxon>Bacteria</taxon>
        <taxon>Pseudomonadati</taxon>
        <taxon>Planctomycetota</taxon>
        <taxon>Planctomycetia</taxon>
        <taxon>Pirellulales</taxon>
        <taxon>Pirellulaceae</taxon>
        <taxon>Novipirellula</taxon>
    </lineage>
</organism>
<evidence type="ECO:0000313" key="3">
    <source>
        <dbReference type="Proteomes" id="UP001416858"/>
    </source>
</evidence>
<protein>
    <submittedName>
        <fullName evidence="2">Uncharacterized protein</fullName>
    </submittedName>
</protein>
<gene>
    <name evidence="2" type="ORF">Rcae01_05261</name>
</gene>
<proteinExistence type="predicted"/>
<sequence length="217" mass="24167">MGDHGKPIFGNHTYHRPQSSGFPPSNPIWDALSSQTGGRPARQRVHGALAAPRVRRIGLGEIGPLNQIPITPKKKTAVRHSKVFHSRLSLKPAREDALSSQQTHISRDDCYPLNISSIGSSTWLTHAGFMNNRPDRADTSSCSCCLIRNVQVERQTVTIMPMESSKSTPRIRLVGVLCGTGLRVCHRERFLLKSTRWMLTQDLARRRSDYANSGDAF</sequence>
<feature type="region of interest" description="Disordered" evidence="1">
    <location>
        <begin position="1"/>
        <end position="41"/>
    </location>
</feature>
<comment type="caution">
    <text evidence="2">The sequence shown here is derived from an EMBL/GenBank/DDBJ whole genome shotgun (WGS) entry which is preliminary data.</text>
</comment>
<name>A0ABP9VX99_9BACT</name>
<accession>A0ABP9VX99</accession>
<evidence type="ECO:0000313" key="2">
    <source>
        <dbReference type="EMBL" id="GAA5509758.1"/>
    </source>
</evidence>
<evidence type="ECO:0000256" key="1">
    <source>
        <dbReference type="SAM" id="MobiDB-lite"/>
    </source>
</evidence>